<dbReference type="Proteomes" id="UP000276133">
    <property type="component" value="Unassembled WGS sequence"/>
</dbReference>
<sequence length="67" mass="8080">MRNKISQIMNSTSFLFWIKIINLNKGIKRTAKFCFKDKFLTVSINSIFVKETFQFFNETIERVMTYK</sequence>
<evidence type="ECO:0000313" key="2">
    <source>
        <dbReference type="Proteomes" id="UP000276133"/>
    </source>
</evidence>
<protein>
    <submittedName>
        <fullName evidence="1">Uncharacterized protein</fullName>
    </submittedName>
</protein>
<evidence type="ECO:0000313" key="1">
    <source>
        <dbReference type="EMBL" id="RMZ94666.1"/>
    </source>
</evidence>
<proteinExistence type="predicted"/>
<dbReference type="EMBL" id="REGN01012884">
    <property type="protein sequence ID" value="RMZ94666.1"/>
    <property type="molecule type" value="Genomic_DNA"/>
</dbReference>
<gene>
    <name evidence="1" type="ORF">BpHYR1_001279</name>
</gene>
<accession>A0A3M7P6E9</accession>
<name>A0A3M7P6E9_BRAPC</name>
<dbReference type="AlphaFoldDB" id="A0A3M7P6E9"/>
<keyword evidence="2" id="KW-1185">Reference proteome</keyword>
<reference evidence="1 2" key="1">
    <citation type="journal article" date="2018" name="Sci. Rep.">
        <title>Genomic signatures of local adaptation to the degree of environmental predictability in rotifers.</title>
        <authorList>
            <person name="Franch-Gras L."/>
            <person name="Hahn C."/>
            <person name="Garcia-Roger E.M."/>
            <person name="Carmona M.J."/>
            <person name="Serra M."/>
            <person name="Gomez A."/>
        </authorList>
    </citation>
    <scope>NUCLEOTIDE SEQUENCE [LARGE SCALE GENOMIC DNA]</scope>
    <source>
        <strain evidence="1">HYR1</strain>
    </source>
</reference>
<organism evidence="1 2">
    <name type="scientific">Brachionus plicatilis</name>
    <name type="common">Marine rotifer</name>
    <name type="synonym">Brachionus muelleri</name>
    <dbReference type="NCBI Taxonomy" id="10195"/>
    <lineage>
        <taxon>Eukaryota</taxon>
        <taxon>Metazoa</taxon>
        <taxon>Spiralia</taxon>
        <taxon>Gnathifera</taxon>
        <taxon>Rotifera</taxon>
        <taxon>Eurotatoria</taxon>
        <taxon>Monogononta</taxon>
        <taxon>Pseudotrocha</taxon>
        <taxon>Ploima</taxon>
        <taxon>Brachionidae</taxon>
        <taxon>Brachionus</taxon>
    </lineage>
</organism>
<comment type="caution">
    <text evidence="1">The sequence shown here is derived from an EMBL/GenBank/DDBJ whole genome shotgun (WGS) entry which is preliminary data.</text>
</comment>